<evidence type="ECO:0000259" key="1">
    <source>
        <dbReference type="Pfam" id="PF13966"/>
    </source>
</evidence>
<dbReference type="InterPro" id="IPR026960">
    <property type="entry name" value="RVT-Znf"/>
</dbReference>
<protein>
    <recommendedName>
        <fullName evidence="1">Reverse transcriptase zinc-binding domain-containing protein</fullName>
    </recommendedName>
</protein>
<evidence type="ECO:0000313" key="2">
    <source>
        <dbReference type="EnsemblPlants" id="Solyc08g065537.1.1"/>
    </source>
</evidence>
<dbReference type="InParanoid" id="A0A3Q7IJL1"/>
<name>A0A3Q7IJL1_SOLLC</name>
<dbReference type="OMA" id="CWILEMR"/>
<keyword evidence="3" id="KW-1185">Reference proteome</keyword>
<dbReference type="STRING" id="4081.A0A3Q7IJL1"/>
<organism evidence="2">
    <name type="scientific">Solanum lycopersicum</name>
    <name type="common">Tomato</name>
    <name type="synonym">Lycopersicon esculentum</name>
    <dbReference type="NCBI Taxonomy" id="4081"/>
    <lineage>
        <taxon>Eukaryota</taxon>
        <taxon>Viridiplantae</taxon>
        <taxon>Streptophyta</taxon>
        <taxon>Embryophyta</taxon>
        <taxon>Tracheophyta</taxon>
        <taxon>Spermatophyta</taxon>
        <taxon>Magnoliopsida</taxon>
        <taxon>eudicotyledons</taxon>
        <taxon>Gunneridae</taxon>
        <taxon>Pentapetalae</taxon>
        <taxon>asterids</taxon>
        <taxon>lamiids</taxon>
        <taxon>Solanales</taxon>
        <taxon>Solanaceae</taxon>
        <taxon>Solanoideae</taxon>
        <taxon>Solaneae</taxon>
        <taxon>Solanum</taxon>
        <taxon>Solanum subgen. Lycopersicon</taxon>
    </lineage>
</organism>
<reference evidence="2" key="2">
    <citation type="submission" date="2019-01" db="UniProtKB">
        <authorList>
            <consortium name="EnsemblPlants"/>
        </authorList>
    </citation>
    <scope>IDENTIFICATION</scope>
    <source>
        <strain evidence="2">cv. Heinz 1706</strain>
    </source>
</reference>
<dbReference type="AlphaFoldDB" id="A0A3Q7IJL1"/>
<accession>A0A3Q7IJL1</accession>
<sequence length="95" mass="11709">MDQHQFGMKNALGWPPRSEGRTNKPCWILEMRGEFTLKSSWHYIIHKEEEITIYKWIWAKGVPFKMTFILWRALKLKIHVDYRLRRWGLELNKRH</sequence>
<evidence type="ECO:0000313" key="3">
    <source>
        <dbReference type="Proteomes" id="UP000004994"/>
    </source>
</evidence>
<dbReference type="Gramene" id="Solyc08g065537.1.1">
    <property type="protein sequence ID" value="Solyc08g065537.1.1"/>
    <property type="gene ID" value="Solyc08g065537.1"/>
</dbReference>
<dbReference type="Proteomes" id="UP000004994">
    <property type="component" value="Chromosome 8"/>
</dbReference>
<dbReference type="Pfam" id="PF13966">
    <property type="entry name" value="zf-RVT"/>
    <property type="match status" value="1"/>
</dbReference>
<feature type="domain" description="Reverse transcriptase zinc-binding" evidence="1">
    <location>
        <begin position="35"/>
        <end position="93"/>
    </location>
</feature>
<reference evidence="2" key="1">
    <citation type="journal article" date="2012" name="Nature">
        <title>The tomato genome sequence provides insights into fleshy fruit evolution.</title>
        <authorList>
            <consortium name="Tomato Genome Consortium"/>
        </authorList>
    </citation>
    <scope>NUCLEOTIDE SEQUENCE [LARGE SCALE GENOMIC DNA]</scope>
    <source>
        <strain evidence="2">cv. Heinz 1706</strain>
    </source>
</reference>
<dbReference type="EnsemblPlants" id="Solyc08g065537.1.1">
    <property type="protein sequence ID" value="Solyc08g065537.1.1"/>
    <property type="gene ID" value="Solyc08g065537.1"/>
</dbReference>
<proteinExistence type="predicted"/>